<accession>A0AAV3T8G8</accession>
<organism evidence="2 3">
    <name type="scientific">Natronoarchaeum mannanilyticum</name>
    <dbReference type="NCBI Taxonomy" id="926360"/>
    <lineage>
        <taxon>Archaea</taxon>
        <taxon>Methanobacteriati</taxon>
        <taxon>Methanobacteriota</taxon>
        <taxon>Stenosarchaea group</taxon>
        <taxon>Halobacteria</taxon>
        <taxon>Halobacteriales</taxon>
        <taxon>Natronoarchaeaceae</taxon>
    </lineage>
</organism>
<reference evidence="2 3" key="1">
    <citation type="journal article" date="2019" name="Int. J. Syst. Evol. Microbiol.">
        <title>The Global Catalogue of Microorganisms (GCM) 10K type strain sequencing project: providing services to taxonomists for standard genome sequencing and annotation.</title>
        <authorList>
            <consortium name="The Broad Institute Genomics Platform"/>
            <consortium name="The Broad Institute Genome Sequencing Center for Infectious Disease"/>
            <person name="Wu L."/>
            <person name="Ma J."/>
        </authorList>
    </citation>
    <scope>NUCLEOTIDE SEQUENCE [LARGE SCALE GENOMIC DNA]</scope>
    <source>
        <strain evidence="2 3">JCM 16328</strain>
    </source>
</reference>
<evidence type="ECO:0000313" key="3">
    <source>
        <dbReference type="Proteomes" id="UP001500420"/>
    </source>
</evidence>
<dbReference type="EMBL" id="BAAADV010000001">
    <property type="protein sequence ID" value="GAA0668054.1"/>
    <property type="molecule type" value="Genomic_DNA"/>
</dbReference>
<evidence type="ECO:0000313" key="2">
    <source>
        <dbReference type="EMBL" id="GAA0668054.1"/>
    </source>
</evidence>
<keyword evidence="3" id="KW-1185">Reference proteome</keyword>
<dbReference type="RefSeq" id="WP_343773031.1">
    <property type="nucleotide sequence ID" value="NZ_BAAADV010000001.1"/>
</dbReference>
<comment type="caution">
    <text evidence="2">The sequence shown here is derived from an EMBL/GenBank/DDBJ whole genome shotgun (WGS) entry which is preliminary data.</text>
</comment>
<proteinExistence type="predicted"/>
<gene>
    <name evidence="2" type="ORF">GCM10009020_12220</name>
</gene>
<feature type="region of interest" description="Disordered" evidence="1">
    <location>
        <begin position="34"/>
        <end position="58"/>
    </location>
</feature>
<evidence type="ECO:0000256" key="1">
    <source>
        <dbReference type="SAM" id="MobiDB-lite"/>
    </source>
</evidence>
<feature type="region of interest" description="Disordered" evidence="1">
    <location>
        <begin position="119"/>
        <end position="143"/>
    </location>
</feature>
<dbReference type="AlphaFoldDB" id="A0AAV3T8G8"/>
<name>A0AAV3T8G8_9EURY</name>
<sequence length="143" mass="15187">MEIRDAVEADASALAAIADSPTDVMRNLVHDRTVRVAEPDGTASDPNDDAGNADSGDELLGFVSFDAKEDTVHVTQLDGTGDACEQLLGEPIRFARAESMTVELLAPDSEPSVADAAEKLGFTERGPGPRFDGTPTVRYRLEP</sequence>
<protein>
    <recommendedName>
        <fullName evidence="4">N-acetyltransferase domain-containing protein</fullName>
    </recommendedName>
</protein>
<evidence type="ECO:0008006" key="4">
    <source>
        <dbReference type="Google" id="ProtNLM"/>
    </source>
</evidence>
<dbReference type="Proteomes" id="UP001500420">
    <property type="component" value="Unassembled WGS sequence"/>
</dbReference>